<feature type="domain" description="Alpha-D-phosphohexomutase C-terminal" evidence="16">
    <location>
        <begin position="508"/>
        <end position="551"/>
    </location>
</feature>
<dbReference type="STRING" id="1302272.FC96_GL001006"/>
<evidence type="ECO:0000256" key="9">
    <source>
        <dbReference type="ARBA" id="ARBA00022723"/>
    </source>
</evidence>
<dbReference type="GO" id="GO:0004614">
    <property type="term" value="F:phosphoglucomutase activity"/>
    <property type="evidence" value="ECO:0007669"/>
    <property type="project" value="UniProtKB-EC"/>
</dbReference>
<dbReference type="GO" id="GO:0000287">
    <property type="term" value="F:magnesium ion binding"/>
    <property type="evidence" value="ECO:0007669"/>
    <property type="project" value="InterPro"/>
</dbReference>
<dbReference type="InterPro" id="IPR005843">
    <property type="entry name" value="A-D-PHexomutase_C"/>
</dbReference>
<sequence>MTWQDTYQLWKNNQNLDPKIAAELRDLETDQDALEAAFAQPMSFGTAGMRGLIGPGIGRMNLYTVGAATEGLASFMDTLDEATKRRGVAISFDSRYQSREFAHHAAEVLGAHNIPSFVFDDIRPTPELSFAVRHLNTYAGIMITASHNPKQYNGFKIYGPDGGQMPPVESDKITAYVRAVKDMFAVVTVPETKLRDQNLVTIIGEDVDEAYLSQVKSVAIDTDLIDEIGSDMTLIYTPLHGTGRVIGYRALKEAGYAHFTMVAKQAVADPEFPTVEHPNPEFPEAFDMAVKMGKDQGADLLIATDPDADRLGAAVRMPNGDYQLMTGNQIASVLLNYILKAKQAANDLPKDGLVVKSIVSTELATKIAAHYGVTMKNVLTGFKYIAEQIKLAEEHHDHTFLFGFEESFGYLIKPFVRDKDAIQSTILLAEVAAYYKKQGMTLYDGIQALYQEYGYFAEKTTAKTFDGLDGATQMANIMKSLREKRPAAFAGTPVETVDDYQTQTATHADGTTDSISLPVSNVLKYWLADGTWIAVRPSGTEPKIKFYIGTNGETQNAADAHLTDYEQALTAWVNQLNG</sequence>
<comment type="pathway">
    <text evidence="3">Glycolipid metabolism; diglucosyl-diacylglycerol biosynthesis.</text>
</comment>
<evidence type="ECO:0000256" key="15">
    <source>
        <dbReference type="RuleBase" id="RU004326"/>
    </source>
</evidence>
<dbReference type="SUPFAM" id="SSF53738">
    <property type="entry name" value="Phosphoglucomutase, first 3 domains"/>
    <property type="match status" value="3"/>
</dbReference>
<dbReference type="Pfam" id="PF02879">
    <property type="entry name" value="PGM_PMM_II"/>
    <property type="match status" value="1"/>
</dbReference>
<evidence type="ECO:0000313" key="20">
    <source>
        <dbReference type="EMBL" id="KRK48689.1"/>
    </source>
</evidence>
<dbReference type="RefSeq" id="WP_054659170.1">
    <property type="nucleotide sequence ID" value="NZ_AZCX01000002.1"/>
</dbReference>
<evidence type="ECO:0000313" key="21">
    <source>
        <dbReference type="Proteomes" id="UP000050911"/>
    </source>
</evidence>
<evidence type="ECO:0000259" key="19">
    <source>
        <dbReference type="Pfam" id="PF02880"/>
    </source>
</evidence>
<evidence type="ECO:0000256" key="2">
    <source>
        <dbReference type="ARBA" id="ARBA00001946"/>
    </source>
</evidence>
<dbReference type="EMBL" id="AZCX01000002">
    <property type="protein sequence ID" value="KRK48689.1"/>
    <property type="molecule type" value="Genomic_DNA"/>
</dbReference>
<feature type="domain" description="Alpha-D-phosphohexomutase alpha/beta/alpha" evidence="19">
    <location>
        <begin position="327"/>
        <end position="453"/>
    </location>
</feature>
<keyword evidence="7" id="KW-0119">Carbohydrate metabolism</keyword>
<comment type="cofactor">
    <cofactor evidence="2">
        <name>Mg(2+)</name>
        <dbReference type="ChEBI" id="CHEBI:18420"/>
    </cofactor>
</comment>
<dbReference type="Gene3D" id="3.30.310.50">
    <property type="entry name" value="Alpha-D-phosphohexomutase, C-terminal domain"/>
    <property type="match status" value="1"/>
</dbReference>
<evidence type="ECO:0000259" key="18">
    <source>
        <dbReference type="Pfam" id="PF02879"/>
    </source>
</evidence>
<keyword evidence="11" id="KW-0413">Isomerase</keyword>
<dbReference type="InterPro" id="IPR005844">
    <property type="entry name" value="A-D-PHexomutase_a/b/a-I"/>
</dbReference>
<evidence type="ECO:0000259" key="16">
    <source>
        <dbReference type="Pfam" id="PF00408"/>
    </source>
</evidence>
<evidence type="ECO:0000256" key="13">
    <source>
        <dbReference type="ARBA" id="ARBA00041398"/>
    </source>
</evidence>
<evidence type="ECO:0000256" key="10">
    <source>
        <dbReference type="ARBA" id="ARBA00022842"/>
    </source>
</evidence>
<evidence type="ECO:0000259" key="17">
    <source>
        <dbReference type="Pfam" id="PF02878"/>
    </source>
</evidence>
<protein>
    <recommendedName>
        <fullName evidence="12">Phosphoglucomutase</fullName>
        <ecNumber evidence="6">5.4.2.2</ecNumber>
    </recommendedName>
    <alternativeName>
        <fullName evidence="14">Alpha-phosphoglucomutase</fullName>
    </alternativeName>
    <alternativeName>
        <fullName evidence="13">Glucose phosphomutase</fullName>
    </alternativeName>
</protein>
<evidence type="ECO:0000256" key="14">
    <source>
        <dbReference type="ARBA" id="ARBA00041467"/>
    </source>
</evidence>
<dbReference type="PROSITE" id="PS00710">
    <property type="entry name" value="PGM_PMM"/>
    <property type="match status" value="1"/>
</dbReference>
<evidence type="ECO:0000256" key="5">
    <source>
        <dbReference type="ARBA" id="ARBA00010231"/>
    </source>
</evidence>
<comment type="similarity">
    <text evidence="5 15">Belongs to the phosphohexose mutase family.</text>
</comment>
<dbReference type="Pfam" id="PF02878">
    <property type="entry name" value="PGM_PMM_I"/>
    <property type="match status" value="1"/>
</dbReference>
<dbReference type="InterPro" id="IPR016055">
    <property type="entry name" value="A-D-PHexomutase_a/b/a-I/II/III"/>
</dbReference>
<name>A0A0R1HYJ5_9LACO</name>
<keyword evidence="21" id="KW-1185">Reference proteome</keyword>
<comment type="caution">
    <text evidence="20">The sequence shown here is derived from an EMBL/GenBank/DDBJ whole genome shotgun (WGS) entry which is preliminary data.</text>
</comment>
<evidence type="ECO:0000256" key="6">
    <source>
        <dbReference type="ARBA" id="ARBA00012728"/>
    </source>
</evidence>
<keyword evidence="8" id="KW-0597">Phosphoprotein</keyword>
<comment type="pathway">
    <text evidence="4">Lipid metabolism.</text>
</comment>
<evidence type="ECO:0000256" key="4">
    <source>
        <dbReference type="ARBA" id="ARBA00005189"/>
    </source>
</evidence>
<dbReference type="PRINTS" id="PR00509">
    <property type="entry name" value="PGMPMM"/>
</dbReference>
<dbReference type="PATRIC" id="fig|1302272.5.peg.1013"/>
<dbReference type="EC" id="5.4.2.2" evidence="6"/>
<dbReference type="CDD" id="cd05799">
    <property type="entry name" value="PGM2"/>
    <property type="match status" value="1"/>
</dbReference>
<keyword evidence="9 15" id="KW-0479">Metal-binding</keyword>
<reference evidence="20 21" key="1">
    <citation type="journal article" date="2015" name="Genome Announc.">
        <title>Expanding the biotechnology potential of lactobacilli through comparative genomics of 213 strains and associated genera.</title>
        <authorList>
            <person name="Sun Z."/>
            <person name="Harris H.M."/>
            <person name="McCann A."/>
            <person name="Guo C."/>
            <person name="Argimon S."/>
            <person name="Zhang W."/>
            <person name="Yang X."/>
            <person name="Jeffery I.B."/>
            <person name="Cooney J.C."/>
            <person name="Kagawa T.F."/>
            <person name="Liu W."/>
            <person name="Song Y."/>
            <person name="Salvetti E."/>
            <person name="Wrobel A."/>
            <person name="Rasinkangas P."/>
            <person name="Parkhill J."/>
            <person name="Rea M.C."/>
            <person name="O'Sullivan O."/>
            <person name="Ritari J."/>
            <person name="Douillard F.P."/>
            <person name="Paul Ross R."/>
            <person name="Yang R."/>
            <person name="Briner A.E."/>
            <person name="Felis G.E."/>
            <person name="de Vos W.M."/>
            <person name="Barrangou R."/>
            <person name="Klaenhammer T.R."/>
            <person name="Caufield P.W."/>
            <person name="Cui Y."/>
            <person name="Zhang H."/>
            <person name="O'Toole P.W."/>
        </authorList>
    </citation>
    <scope>NUCLEOTIDE SEQUENCE [LARGE SCALE GENOMIC DNA]</scope>
    <source>
        <strain evidence="20 21">JCM 15530</strain>
    </source>
</reference>
<dbReference type="SUPFAM" id="SSF55957">
    <property type="entry name" value="Phosphoglucomutase, C-terminal domain"/>
    <property type="match status" value="1"/>
</dbReference>
<dbReference type="InterPro" id="IPR036900">
    <property type="entry name" value="A-D-PHexomutase_C_sf"/>
</dbReference>
<evidence type="ECO:0000256" key="12">
    <source>
        <dbReference type="ARBA" id="ARBA00039995"/>
    </source>
</evidence>
<dbReference type="Pfam" id="PF00408">
    <property type="entry name" value="PGM_PMM_IV"/>
    <property type="match status" value="1"/>
</dbReference>
<feature type="domain" description="Alpha-D-phosphohexomutase alpha/beta/alpha" evidence="17">
    <location>
        <begin position="42"/>
        <end position="179"/>
    </location>
</feature>
<dbReference type="InterPro" id="IPR005841">
    <property type="entry name" value="Alpha-D-phosphohexomutase_SF"/>
</dbReference>
<dbReference type="PANTHER" id="PTHR45745">
    <property type="entry name" value="PHOSPHOMANNOMUTASE 45A"/>
    <property type="match status" value="1"/>
</dbReference>
<gene>
    <name evidence="20" type="ORF">FC96_GL001006</name>
</gene>
<dbReference type="Pfam" id="PF02880">
    <property type="entry name" value="PGM_PMM_III"/>
    <property type="match status" value="1"/>
</dbReference>
<evidence type="ECO:0000256" key="11">
    <source>
        <dbReference type="ARBA" id="ARBA00023235"/>
    </source>
</evidence>
<organism evidence="20 21">
    <name type="scientific">Secundilactobacillus kimchicus JCM 15530</name>
    <dbReference type="NCBI Taxonomy" id="1302272"/>
    <lineage>
        <taxon>Bacteria</taxon>
        <taxon>Bacillati</taxon>
        <taxon>Bacillota</taxon>
        <taxon>Bacilli</taxon>
        <taxon>Lactobacillales</taxon>
        <taxon>Lactobacillaceae</taxon>
        <taxon>Secundilactobacillus</taxon>
    </lineage>
</organism>
<keyword evidence="10 15" id="KW-0460">Magnesium</keyword>
<comment type="catalytic activity">
    <reaction evidence="1">
        <text>alpha-D-glucose 1-phosphate = alpha-D-glucose 6-phosphate</text>
        <dbReference type="Rhea" id="RHEA:23536"/>
        <dbReference type="ChEBI" id="CHEBI:58225"/>
        <dbReference type="ChEBI" id="CHEBI:58601"/>
        <dbReference type="EC" id="5.4.2.2"/>
    </reaction>
</comment>
<feature type="domain" description="Alpha-D-phosphohexomutase alpha/beta/alpha" evidence="18">
    <location>
        <begin position="210"/>
        <end position="314"/>
    </location>
</feature>
<dbReference type="Proteomes" id="UP000050911">
    <property type="component" value="Unassembled WGS sequence"/>
</dbReference>
<dbReference type="InterPro" id="IPR005846">
    <property type="entry name" value="A-D-PHexomutase_a/b/a-III"/>
</dbReference>
<evidence type="ECO:0000256" key="8">
    <source>
        <dbReference type="ARBA" id="ARBA00022553"/>
    </source>
</evidence>
<evidence type="ECO:0000256" key="1">
    <source>
        <dbReference type="ARBA" id="ARBA00000443"/>
    </source>
</evidence>
<evidence type="ECO:0000256" key="7">
    <source>
        <dbReference type="ARBA" id="ARBA00022526"/>
    </source>
</evidence>
<dbReference type="GO" id="GO:0008973">
    <property type="term" value="F:phosphopentomutase activity"/>
    <property type="evidence" value="ECO:0007669"/>
    <property type="project" value="TreeGrafter"/>
</dbReference>
<evidence type="ECO:0000256" key="3">
    <source>
        <dbReference type="ARBA" id="ARBA00005164"/>
    </source>
</evidence>
<dbReference type="OrthoDB" id="9806956at2"/>
<dbReference type="GO" id="GO:0006166">
    <property type="term" value="P:purine ribonucleoside salvage"/>
    <property type="evidence" value="ECO:0007669"/>
    <property type="project" value="TreeGrafter"/>
</dbReference>
<keyword evidence="7" id="KW-0313">Glucose metabolism</keyword>
<dbReference type="InterPro" id="IPR016066">
    <property type="entry name" value="A-D-PHexomutase_CS"/>
</dbReference>
<dbReference type="GO" id="GO:0006006">
    <property type="term" value="P:glucose metabolic process"/>
    <property type="evidence" value="ECO:0007669"/>
    <property type="project" value="UniProtKB-KW"/>
</dbReference>
<accession>A0A0R1HYJ5</accession>
<dbReference type="AlphaFoldDB" id="A0A0R1HYJ5"/>
<dbReference type="Gene3D" id="3.40.120.10">
    <property type="entry name" value="Alpha-D-Glucose-1,6-Bisphosphate, subunit A, domain 3"/>
    <property type="match status" value="3"/>
</dbReference>
<dbReference type="PANTHER" id="PTHR45745:SF1">
    <property type="entry name" value="PHOSPHOGLUCOMUTASE 2B-RELATED"/>
    <property type="match status" value="1"/>
</dbReference>
<dbReference type="InterPro" id="IPR005845">
    <property type="entry name" value="A-D-PHexomutase_a/b/a-II"/>
</dbReference>
<proteinExistence type="inferred from homology"/>